<feature type="compositionally biased region" description="Basic residues" evidence="1">
    <location>
        <begin position="1"/>
        <end position="14"/>
    </location>
</feature>
<reference evidence="3" key="1">
    <citation type="submission" date="2025-08" db="UniProtKB">
        <authorList>
            <consortium name="RefSeq"/>
        </authorList>
    </citation>
    <scope>IDENTIFICATION</scope>
</reference>
<accession>A0A1S3DBW9</accession>
<evidence type="ECO:0000256" key="1">
    <source>
        <dbReference type="SAM" id="MobiDB-lite"/>
    </source>
</evidence>
<dbReference type="InterPro" id="IPR016024">
    <property type="entry name" value="ARM-type_fold"/>
</dbReference>
<protein>
    <submittedName>
        <fullName evidence="3">Uncharacterized protein LOC103515484</fullName>
    </submittedName>
</protein>
<evidence type="ECO:0000313" key="3">
    <source>
        <dbReference type="RefSeq" id="XP_008478647.1"/>
    </source>
</evidence>
<gene>
    <name evidence="3" type="primary">LOC103515484</name>
</gene>
<dbReference type="RefSeq" id="XP_008478647.1">
    <property type="nucleotide sequence ID" value="XM_008480425.2"/>
</dbReference>
<dbReference type="SUPFAM" id="SSF48371">
    <property type="entry name" value="ARM repeat"/>
    <property type="match status" value="1"/>
</dbReference>
<dbReference type="PaxDb" id="121845-A0A1S3DBW9"/>
<name>A0A1S3DBW9_DIACI</name>
<sequence length="175" mass="19354">MGKVKNRNRRKKSKPFLTNGNRTDNDEGNGVAPAEEDEFSRVMSDIVEKLESPTVMDKLSALLLLKPFSTNDNRTDNNEGNGVAPAEEDKFSRVMSDIVDKLESPTVMDKLSALLLLSEMVDLKQIRSIIIEHEICKIVGPLLLDSDIQVCLNAAGAISKLPKADMTQAQQHNAY</sequence>
<dbReference type="KEGG" id="dci:103515484"/>
<dbReference type="GeneID" id="103515484"/>
<evidence type="ECO:0000313" key="2">
    <source>
        <dbReference type="Proteomes" id="UP000079169"/>
    </source>
</evidence>
<keyword evidence="2" id="KW-1185">Reference proteome</keyword>
<feature type="region of interest" description="Disordered" evidence="1">
    <location>
        <begin position="1"/>
        <end position="37"/>
    </location>
</feature>
<proteinExistence type="predicted"/>
<dbReference type="Gene3D" id="1.25.10.10">
    <property type="entry name" value="Leucine-rich Repeat Variant"/>
    <property type="match status" value="1"/>
</dbReference>
<dbReference type="AlphaFoldDB" id="A0A1S3DBW9"/>
<organism evidence="2 3">
    <name type="scientific">Diaphorina citri</name>
    <name type="common">Asian citrus psyllid</name>
    <dbReference type="NCBI Taxonomy" id="121845"/>
    <lineage>
        <taxon>Eukaryota</taxon>
        <taxon>Metazoa</taxon>
        <taxon>Ecdysozoa</taxon>
        <taxon>Arthropoda</taxon>
        <taxon>Hexapoda</taxon>
        <taxon>Insecta</taxon>
        <taxon>Pterygota</taxon>
        <taxon>Neoptera</taxon>
        <taxon>Paraneoptera</taxon>
        <taxon>Hemiptera</taxon>
        <taxon>Sternorrhyncha</taxon>
        <taxon>Psylloidea</taxon>
        <taxon>Psyllidae</taxon>
        <taxon>Diaphorininae</taxon>
        <taxon>Diaphorina</taxon>
    </lineage>
</organism>
<dbReference type="InterPro" id="IPR011989">
    <property type="entry name" value="ARM-like"/>
</dbReference>
<dbReference type="Proteomes" id="UP000079169">
    <property type="component" value="Unplaced"/>
</dbReference>